<dbReference type="OrthoDB" id="2472181at2"/>
<protein>
    <recommendedName>
        <fullName evidence="3">Condensation domain-containing protein</fullName>
    </recommendedName>
</protein>
<dbReference type="AlphaFoldDB" id="A0A345P392"/>
<proteinExistence type="predicted"/>
<dbReference type="KEGG" id="mbah:HYN46_01905"/>
<dbReference type="InterPro" id="IPR023213">
    <property type="entry name" value="CAT-like_dom_sf"/>
</dbReference>
<reference evidence="1 2" key="1">
    <citation type="submission" date="2018-07" db="EMBL/GenBank/DDBJ databases">
        <title>Genome sequencing of Moraxellaceae gen. HYN0046.</title>
        <authorList>
            <person name="Kim M."/>
            <person name="Yi H."/>
        </authorList>
    </citation>
    <scope>NUCLEOTIDE SEQUENCE [LARGE SCALE GENOMIC DNA]</scope>
    <source>
        <strain evidence="1 2">HYN0046</strain>
    </source>
</reference>
<evidence type="ECO:0008006" key="3">
    <source>
        <dbReference type="Google" id="ProtNLM"/>
    </source>
</evidence>
<dbReference type="Gene3D" id="3.30.559.10">
    <property type="entry name" value="Chloramphenicol acetyltransferase-like domain"/>
    <property type="match status" value="1"/>
</dbReference>
<dbReference type="RefSeq" id="WP_114897861.1">
    <property type="nucleotide sequence ID" value="NZ_CP031222.1"/>
</dbReference>
<accession>A0A345P392</accession>
<dbReference type="EMBL" id="CP031222">
    <property type="protein sequence ID" value="AXI01751.1"/>
    <property type="molecule type" value="Genomic_DNA"/>
</dbReference>
<sequence>MPLEQVDALSRLPSLKPVVEINRRVSTPEYYHASVGASPKTLEGPRKVIFALAGVTDGSLQAEDWQRAIDQITAVNPGLRLRWNGSLGFSRWTSDGLPPRLRMIDECTWDLNSSAGAEFITETPLSLREGPTVEFIIANQGHGRLLVILRTLHAIVDGMGSFHVLYELFRALRGEPLLGSNASFSDVDLMLAVQAPKSESMHRPTCWLTGEPEGDTQGDDWWRIKLGPVRKQLLAHLAVTLAEFAHQRSDLPVMVAIPVDLRRHAPGLISTTNFSSMVLVRLEKGDGIGVFKERLQALLDAKRDAAFAPILNLTRWLPLRWFDQLLGRTEKNYLTRKPLETFLISNLGRLDVEGMSAPGFTVDDMVALPQPGTPFVVLCTIDGEVEIILGLPRILSNHGRVEALTAFLQQRMADNA</sequence>
<keyword evidence="2" id="KW-1185">Reference proteome</keyword>
<name>A0A345P392_9GAMM</name>
<organism evidence="1 2">
    <name type="scientific">Aquirhabdus parva</name>
    <dbReference type="NCBI Taxonomy" id="2283318"/>
    <lineage>
        <taxon>Bacteria</taxon>
        <taxon>Pseudomonadati</taxon>
        <taxon>Pseudomonadota</taxon>
        <taxon>Gammaproteobacteria</taxon>
        <taxon>Moraxellales</taxon>
        <taxon>Moraxellaceae</taxon>
        <taxon>Aquirhabdus</taxon>
    </lineage>
</organism>
<evidence type="ECO:0000313" key="2">
    <source>
        <dbReference type="Proteomes" id="UP000253940"/>
    </source>
</evidence>
<dbReference type="SUPFAM" id="SSF52777">
    <property type="entry name" value="CoA-dependent acyltransferases"/>
    <property type="match status" value="1"/>
</dbReference>
<evidence type="ECO:0000313" key="1">
    <source>
        <dbReference type="EMBL" id="AXI01751.1"/>
    </source>
</evidence>
<dbReference type="Proteomes" id="UP000253940">
    <property type="component" value="Chromosome"/>
</dbReference>
<gene>
    <name evidence="1" type="ORF">HYN46_01905</name>
</gene>